<evidence type="ECO:0000313" key="2">
    <source>
        <dbReference type="Proteomes" id="UP000004947"/>
    </source>
</evidence>
<sequence length="93" mass="10762">MSKLRQQLLILYTANSYPDAALIGYSMYDGSSDDMPPHEVDTPMPYETVLDAMRDGWRVIQYPSLGRQKGNELETDYLEFEFVLEKIVEKAHE</sequence>
<dbReference type="AlphaFoldDB" id="A6DI95"/>
<dbReference type="STRING" id="313628.LNTAR_09269"/>
<accession>A6DI95</accession>
<dbReference type="Proteomes" id="UP000004947">
    <property type="component" value="Unassembled WGS sequence"/>
</dbReference>
<comment type="caution">
    <text evidence="1">The sequence shown here is derived from an EMBL/GenBank/DDBJ whole genome shotgun (WGS) entry which is preliminary data.</text>
</comment>
<dbReference type="RefSeq" id="WP_007277626.1">
    <property type="nucleotide sequence ID" value="NZ_ABCK01000004.1"/>
</dbReference>
<dbReference type="OrthoDB" id="2615746at2"/>
<gene>
    <name evidence="1" type="ORF">LNTAR_09269</name>
</gene>
<reference evidence="1 2" key="1">
    <citation type="journal article" date="2010" name="J. Bacteriol.">
        <title>Genome sequence of Lentisphaera araneosa HTCC2155T, the type species of the order Lentisphaerales in the phylum Lentisphaerae.</title>
        <authorList>
            <person name="Thrash J.C."/>
            <person name="Cho J.C."/>
            <person name="Vergin K.L."/>
            <person name="Morris R.M."/>
            <person name="Giovannoni S.J."/>
        </authorList>
    </citation>
    <scope>NUCLEOTIDE SEQUENCE [LARGE SCALE GENOMIC DNA]</scope>
    <source>
        <strain evidence="1 2">HTCC2155</strain>
    </source>
</reference>
<proteinExistence type="predicted"/>
<evidence type="ECO:0000313" key="1">
    <source>
        <dbReference type="EMBL" id="EDM28749.1"/>
    </source>
</evidence>
<keyword evidence="2" id="KW-1185">Reference proteome</keyword>
<name>A6DI95_9BACT</name>
<dbReference type="eggNOG" id="ENOG5033AAG">
    <property type="taxonomic scope" value="Bacteria"/>
</dbReference>
<protein>
    <submittedName>
        <fullName evidence="1">Uncharacterized protein</fullName>
    </submittedName>
</protein>
<organism evidence="1 2">
    <name type="scientific">Lentisphaera araneosa HTCC2155</name>
    <dbReference type="NCBI Taxonomy" id="313628"/>
    <lineage>
        <taxon>Bacteria</taxon>
        <taxon>Pseudomonadati</taxon>
        <taxon>Lentisphaerota</taxon>
        <taxon>Lentisphaeria</taxon>
        <taxon>Lentisphaerales</taxon>
        <taxon>Lentisphaeraceae</taxon>
        <taxon>Lentisphaera</taxon>
    </lineage>
</organism>
<dbReference type="EMBL" id="ABCK01000004">
    <property type="protein sequence ID" value="EDM28749.1"/>
    <property type="molecule type" value="Genomic_DNA"/>
</dbReference>